<protein>
    <submittedName>
        <fullName evidence="1">Uncharacterized protein</fullName>
    </submittedName>
</protein>
<name>A0A4R0REC4_9APHY</name>
<gene>
    <name evidence="1" type="ORF">EIP91_007626</name>
</gene>
<dbReference type="AlphaFoldDB" id="A0A4R0REC4"/>
<keyword evidence="2" id="KW-1185">Reference proteome</keyword>
<dbReference type="EMBL" id="RWJN01000411">
    <property type="protein sequence ID" value="TCD62008.1"/>
    <property type="molecule type" value="Genomic_DNA"/>
</dbReference>
<accession>A0A4R0REC4</accession>
<evidence type="ECO:0000313" key="1">
    <source>
        <dbReference type="EMBL" id="TCD62008.1"/>
    </source>
</evidence>
<evidence type="ECO:0000313" key="2">
    <source>
        <dbReference type="Proteomes" id="UP000292702"/>
    </source>
</evidence>
<reference evidence="1 2" key="1">
    <citation type="submission" date="2018-11" db="EMBL/GenBank/DDBJ databases">
        <title>Genome assembly of Steccherinum ochraceum LE-BIN_3174, the white-rot fungus of the Steccherinaceae family (The Residual Polyporoid clade, Polyporales, Basidiomycota).</title>
        <authorList>
            <person name="Fedorova T.V."/>
            <person name="Glazunova O.A."/>
            <person name="Landesman E.O."/>
            <person name="Moiseenko K.V."/>
            <person name="Psurtseva N.V."/>
            <person name="Savinova O.S."/>
            <person name="Shakhova N.V."/>
            <person name="Tyazhelova T.V."/>
            <person name="Vasina D.V."/>
        </authorList>
    </citation>
    <scope>NUCLEOTIDE SEQUENCE [LARGE SCALE GENOMIC DNA]</scope>
    <source>
        <strain evidence="1 2">LE-BIN_3174</strain>
    </source>
</reference>
<comment type="caution">
    <text evidence="1">The sequence shown here is derived from an EMBL/GenBank/DDBJ whole genome shotgun (WGS) entry which is preliminary data.</text>
</comment>
<sequence>MADVTVNDLVPIVTVGTLLDKNSLYIVLQPLSISVEDNGYYHWAIYIVDDQGQTTRHHWVQVQMQRRSSPNRPEEYDHRVIGEGRALNATPNTHHPILMYAKVQGYRAPAAGTYDFVGKFRAIFGNDSFPTTSENRENGTSCATFVSRAIDRLVQDGVINGDRSTIINRTRLASYVLHQMLARQDIHPYTSTQPYLFRA</sequence>
<proteinExistence type="predicted"/>
<organism evidence="1 2">
    <name type="scientific">Steccherinum ochraceum</name>
    <dbReference type="NCBI Taxonomy" id="92696"/>
    <lineage>
        <taxon>Eukaryota</taxon>
        <taxon>Fungi</taxon>
        <taxon>Dikarya</taxon>
        <taxon>Basidiomycota</taxon>
        <taxon>Agaricomycotina</taxon>
        <taxon>Agaricomycetes</taxon>
        <taxon>Polyporales</taxon>
        <taxon>Steccherinaceae</taxon>
        <taxon>Steccherinum</taxon>
    </lineage>
</organism>
<dbReference type="Proteomes" id="UP000292702">
    <property type="component" value="Unassembled WGS sequence"/>
</dbReference>